<organism evidence="8">
    <name type="scientific">Uncultured Desulfatiglans sp</name>
    <dbReference type="NCBI Taxonomy" id="1748965"/>
    <lineage>
        <taxon>Bacteria</taxon>
        <taxon>Pseudomonadati</taxon>
        <taxon>Thermodesulfobacteriota</taxon>
        <taxon>Desulfobacteria</taxon>
        <taxon>Desulfatiglandales</taxon>
        <taxon>Desulfatiglandaceae</taxon>
        <taxon>Desulfatiglans</taxon>
        <taxon>environmental samples</taxon>
    </lineage>
</organism>
<dbReference type="Pfam" id="PF13193">
    <property type="entry name" value="AMP-binding_C"/>
    <property type="match status" value="1"/>
</dbReference>
<name>A0A653A8H2_UNCDX</name>
<feature type="domain" description="AMP-dependent synthetase/ligase" evidence="6">
    <location>
        <begin position="57"/>
        <end position="421"/>
    </location>
</feature>
<dbReference type="AlphaFoldDB" id="A0A653A8H2"/>
<dbReference type="Gene3D" id="3.30.300.30">
    <property type="match status" value="1"/>
</dbReference>
<keyword evidence="2 8" id="KW-0436">Ligase</keyword>
<dbReference type="EMBL" id="UPXX01000027">
    <property type="protein sequence ID" value="VBB43942.1"/>
    <property type="molecule type" value="Genomic_DNA"/>
</dbReference>
<dbReference type="InterPro" id="IPR000873">
    <property type="entry name" value="AMP-dep_synth/lig_dom"/>
</dbReference>
<dbReference type="InterPro" id="IPR042099">
    <property type="entry name" value="ANL_N_sf"/>
</dbReference>
<dbReference type="GO" id="GO:0006085">
    <property type="term" value="P:acetyl-CoA biosynthetic process"/>
    <property type="evidence" value="ECO:0007669"/>
    <property type="project" value="TreeGrafter"/>
</dbReference>
<evidence type="ECO:0000259" key="6">
    <source>
        <dbReference type="Pfam" id="PF00501"/>
    </source>
</evidence>
<keyword evidence="4" id="KW-0067">ATP-binding</keyword>
<evidence type="ECO:0000256" key="4">
    <source>
        <dbReference type="ARBA" id="ARBA00022840"/>
    </source>
</evidence>
<dbReference type="Gene3D" id="3.40.50.12780">
    <property type="entry name" value="N-terminal domain of ligase-like"/>
    <property type="match status" value="1"/>
</dbReference>
<dbReference type="GO" id="GO:0003987">
    <property type="term" value="F:acetate-CoA ligase activity"/>
    <property type="evidence" value="ECO:0007669"/>
    <property type="project" value="UniProtKB-EC"/>
</dbReference>
<dbReference type="GO" id="GO:0005829">
    <property type="term" value="C:cytosol"/>
    <property type="evidence" value="ECO:0007669"/>
    <property type="project" value="TreeGrafter"/>
</dbReference>
<feature type="domain" description="AMP-binding enzyme C-terminal" evidence="7">
    <location>
        <begin position="472"/>
        <end position="550"/>
    </location>
</feature>
<reference evidence="8" key="1">
    <citation type="submission" date="2018-07" db="EMBL/GenBank/DDBJ databases">
        <authorList>
            <consortium name="Genoscope - CEA"/>
            <person name="William W."/>
        </authorList>
    </citation>
    <scope>NUCLEOTIDE SEQUENCE</scope>
    <source>
        <strain evidence="8">IK1</strain>
    </source>
</reference>
<evidence type="ECO:0000313" key="8">
    <source>
        <dbReference type="EMBL" id="VBB43942.1"/>
    </source>
</evidence>
<dbReference type="PANTHER" id="PTHR24095">
    <property type="entry name" value="ACETYL-COENZYME A SYNTHETASE"/>
    <property type="match status" value="1"/>
</dbReference>
<dbReference type="SUPFAM" id="SSF56801">
    <property type="entry name" value="Acetyl-CoA synthetase-like"/>
    <property type="match status" value="1"/>
</dbReference>
<protein>
    <recommendedName>
        <fullName evidence="1">acetate--CoA ligase</fullName>
        <ecNumber evidence="1">6.2.1.1</ecNumber>
    </recommendedName>
</protein>
<evidence type="ECO:0000256" key="3">
    <source>
        <dbReference type="ARBA" id="ARBA00022741"/>
    </source>
</evidence>
<sequence>MIKARIKAEDPNAQMGSYSNFYRAFAWDDIHRELRRSPGEPLNIVAYAIDRWAEDPEHGQRPALVFDRAGEARSWTYAQLQTISSQWGAMLLDLGLKAGDRLFIFVPPCPEIYFAMLGCARVGIIFCPLYPTLGFDELDQRIRNASPRALLTHPETVETLPPEVLGPVEHVLFTEGPLPRVFNRETLIPQRLPGGTTILPPVLLAEDSPLYLIYTSGSTGPPKGVVHAHRDLAGHLMTGRYVLDLSPGTVLWTDGHPAWVMATVYSTFAPWLCGATSVVLGDPFSASNCYRTLERHKVSVWYTTPMTIKKLMEAGEDLPTRYDLSNLRHVLTVGEALAPEHFYWVRSHLQHSPHDTWWMSETGMICFANFPSMDIKPGSMGRPVPGIEASVLDEKGEPLPFLSMGELALKTPWPALMTGIWQDRERFLAYFPFEGWFSTGDMVIMDEEGYYYHQGRMDDLIKIGEKVIGPFEIEHILFQHPAVAESAVIAKTAQPNQPHLKAFVKLNTGIAPSGRMNQEIKAFVKANLSPDTPLREVEFVDNLPKTSAGKLLRRVLRARELGLPTGDPSRMQD</sequence>
<keyword evidence="5" id="KW-0007">Acetylation</keyword>
<accession>A0A653A8H2</accession>
<dbReference type="GO" id="GO:0005524">
    <property type="term" value="F:ATP binding"/>
    <property type="evidence" value="ECO:0007669"/>
    <property type="project" value="UniProtKB-KW"/>
</dbReference>
<dbReference type="InterPro" id="IPR025110">
    <property type="entry name" value="AMP-bd_C"/>
</dbReference>
<dbReference type="EC" id="6.2.1.1" evidence="1"/>
<evidence type="ECO:0000256" key="2">
    <source>
        <dbReference type="ARBA" id="ARBA00022598"/>
    </source>
</evidence>
<proteinExistence type="predicted"/>
<dbReference type="Pfam" id="PF00501">
    <property type="entry name" value="AMP-binding"/>
    <property type="match status" value="1"/>
</dbReference>
<dbReference type="PROSITE" id="PS00455">
    <property type="entry name" value="AMP_BINDING"/>
    <property type="match status" value="1"/>
</dbReference>
<dbReference type="PANTHER" id="PTHR24095:SF14">
    <property type="entry name" value="ACETYL-COENZYME A SYNTHETASE 1"/>
    <property type="match status" value="1"/>
</dbReference>
<evidence type="ECO:0000256" key="5">
    <source>
        <dbReference type="ARBA" id="ARBA00022990"/>
    </source>
</evidence>
<evidence type="ECO:0000259" key="7">
    <source>
        <dbReference type="Pfam" id="PF13193"/>
    </source>
</evidence>
<evidence type="ECO:0000256" key="1">
    <source>
        <dbReference type="ARBA" id="ARBA00013275"/>
    </source>
</evidence>
<keyword evidence="3" id="KW-0547">Nucleotide-binding</keyword>
<dbReference type="InterPro" id="IPR045851">
    <property type="entry name" value="AMP-bd_C_sf"/>
</dbReference>
<dbReference type="InterPro" id="IPR020845">
    <property type="entry name" value="AMP-binding_CS"/>
</dbReference>
<gene>
    <name evidence="8" type="primary">acsA</name>
    <name evidence="8" type="ORF">TRIP_B330126</name>
</gene>